<evidence type="ECO:0000256" key="1">
    <source>
        <dbReference type="SAM" id="MobiDB-lite"/>
    </source>
</evidence>
<name>A0A3Q0FZC0_ALLSI</name>
<evidence type="ECO:0000259" key="2">
    <source>
        <dbReference type="PROSITE" id="PS50003"/>
    </source>
</evidence>
<feature type="compositionally biased region" description="Polar residues" evidence="1">
    <location>
        <begin position="58"/>
        <end position="78"/>
    </location>
</feature>
<evidence type="ECO:0000313" key="3">
    <source>
        <dbReference type="Proteomes" id="UP000189705"/>
    </source>
</evidence>
<feature type="region of interest" description="Disordered" evidence="1">
    <location>
        <begin position="30"/>
        <end position="82"/>
    </location>
</feature>
<dbReference type="InParanoid" id="A0A3Q0FZC0"/>
<dbReference type="Proteomes" id="UP000189705">
    <property type="component" value="Unplaced"/>
</dbReference>
<feature type="non-terminal residue" evidence="4">
    <location>
        <position position="1"/>
    </location>
</feature>
<sequence length="100" mass="11192">ASSIETKQEWIKNIREVIQERIIHLKGALKEPIQLPKTPAKQRNNSKRDGIEDVDSQGDGSSQPDTISIASRTSQNTVDSDKHCAKVRQIVSHQEACYLP</sequence>
<dbReference type="InterPro" id="IPR011993">
    <property type="entry name" value="PH-like_dom_sf"/>
</dbReference>
<reference evidence="4" key="1">
    <citation type="submission" date="2025-08" db="UniProtKB">
        <authorList>
            <consortium name="RefSeq"/>
        </authorList>
    </citation>
    <scope>IDENTIFICATION</scope>
</reference>
<dbReference type="Gene3D" id="2.30.29.30">
    <property type="entry name" value="Pleckstrin-homology domain (PH domain)/Phosphotyrosine-binding domain (PTB)"/>
    <property type="match status" value="1"/>
</dbReference>
<dbReference type="KEGG" id="asn:112549268"/>
<dbReference type="GeneID" id="112549268"/>
<gene>
    <name evidence="4" type="primary">LOC112549268</name>
</gene>
<dbReference type="RefSeq" id="XP_025052719.1">
    <property type="nucleotide sequence ID" value="XM_025196934.1"/>
</dbReference>
<feature type="domain" description="PH" evidence="2">
    <location>
        <begin position="1"/>
        <end position="19"/>
    </location>
</feature>
<evidence type="ECO:0000313" key="4">
    <source>
        <dbReference type="RefSeq" id="XP_025052719.1"/>
    </source>
</evidence>
<dbReference type="STRING" id="38654.A0A3Q0FZC0"/>
<protein>
    <submittedName>
        <fullName evidence="4">Kalirin-like</fullName>
    </submittedName>
</protein>
<proteinExistence type="predicted"/>
<keyword evidence="3" id="KW-1185">Reference proteome</keyword>
<organism evidence="3 4">
    <name type="scientific">Alligator sinensis</name>
    <name type="common">Chinese alligator</name>
    <dbReference type="NCBI Taxonomy" id="38654"/>
    <lineage>
        <taxon>Eukaryota</taxon>
        <taxon>Metazoa</taxon>
        <taxon>Chordata</taxon>
        <taxon>Craniata</taxon>
        <taxon>Vertebrata</taxon>
        <taxon>Euteleostomi</taxon>
        <taxon>Archelosauria</taxon>
        <taxon>Archosauria</taxon>
        <taxon>Crocodylia</taxon>
        <taxon>Alligatoridae</taxon>
        <taxon>Alligatorinae</taxon>
        <taxon>Alligator</taxon>
    </lineage>
</organism>
<dbReference type="AlphaFoldDB" id="A0A3Q0FZC0"/>
<accession>A0A3Q0FZC0</accession>
<dbReference type="InterPro" id="IPR001849">
    <property type="entry name" value="PH_domain"/>
</dbReference>
<dbReference type="PROSITE" id="PS50003">
    <property type="entry name" value="PH_DOMAIN"/>
    <property type="match status" value="1"/>
</dbReference>